<organism evidence="6">
    <name type="scientific">Schlesneria paludicola</name>
    <dbReference type="NCBI Taxonomy" id="360056"/>
    <lineage>
        <taxon>Bacteria</taxon>
        <taxon>Pseudomonadati</taxon>
        <taxon>Planctomycetota</taxon>
        <taxon>Planctomycetia</taxon>
        <taxon>Planctomycetales</taxon>
        <taxon>Planctomycetaceae</taxon>
        <taxon>Schlesneria</taxon>
    </lineage>
</organism>
<name>A0A7C4QSK0_9PLAN</name>
<accession>A0A7C4QSK0</accession>
<dbReference type="Gene3D" id="1.10.287.470">
    <property type="entry name" value="Helix hairpin bin"/>
    <property type="match status" value="1"/>
</dbReference>
<feature type="coiled-coil region" evidence="3">
    <location>
        <begin position="205"/>
        <end position="251"/>
    </location>
</feature>
<dbReference type="PANTHER" id="PTHR32347">
    <property type="entry name" value="EFFLUX SYSTEM COMPONENT YKNX-RELATED"/>
    <property type="match status" value="1"/>
</dbReference>
<comment type="caution">
    <text evidence="6">The sequence shown here is derived from an EMBL/GenBank/DDBJ whole genome shotgun (WGS) entry which is preliminary data.</text>
</comment>
<reference evidence="6" key="1">
    <citation type="journal article" date="2020" name="mSystems">
        <title>Genome- and Community-Level Interaction Insights into Carbon Utilization and Element Cycling Functions of Hydrothermarchaeota in Hydrothermal Sediment.</title>
        <authorList>
            <person name="Zhou Z."/>
            <person name="Liu Y."/>
            <person name="Xu W."/>
            <person name="Pan J."/>
            <person name="Luo Z.H."/>
            <person name="Li M."/>
        </authorList>
    </citation>
    <scope>NUCLEOTIDE SEQUENCE [LARGE SCALE GENOMIC DNA]</scope>
    <source>
        <strain evidence="6">SpSt-508</strain>
    </source>
</reference>
<feature type="domain" description="CusB-like beta-barrel" evidence="5">
    <location>
        <begin position="291"/>
        <end position="375"/>
    </location>
</feature>
<sequence length="379" mass="42460">MTTKYVVSLLAILGLAIAGWTQFLWWNEASTLKLPGTVEIQEVRLASKIGGRVQAVHVREGQVCDAGTVLVEFEIPQLLAQRRQWESRLAAAEARWEKLKNGSRAEEIRAAEAQYAWAVARRDRVLAGPRPEELEQARGEVDRVQADIHRTRKELSRIEALRAEQIATASQYDELVAALQRSQGVLRTAQARLRELELGSRHEDIAEAEADVARLRAQADLVRAGPRQEEIRESEAAVLELRAKLEELAADIREGQLIAPSRVLIEVVAVRPGDVVPPHQPVVRVLRSDDLWIKAFVPETQLGRVRLNQAVDVTIDSYPGRRFHGTIFQIATVSEFTPRNVQSADERRHQVFGIKVRVEDPDGIFKAGMAAEVHIPLKD</sequence>
<evidence type="ECO:0000313" key="6">
    <source>
        <dbReference type="EMBL" id="HGT41205.1"/>
    </source>
</evidence>
<proteinExistence type="predicted"/>
<feature type="coiled-coil region" evidence="3">
    <location>
        <begin position="134"/>
        <end position="161"/>
    </location>
</feature>
<evidence type="ECO:0000259" key="5">
    <source>
        <dbReference type="Pfam" id="PF25954"/>
    </source>
</evidence>
<dbReference type="Gene3D" id="2.40.50.100">
    <property type="match status" value="1"/>
</dbReference>
<keyword evidence="2 3" id="KW-0175">Coiled coil</keyword>
<dbReference type="Pfam" id="PF25954">
    <property type="entry name" value="Beta-barrel_RND_2"/>
    <property type="match status" value="1"/>
</dbReference>
<dbReference type="GO" id="GO:0030313">
    <property type="term" value="C:cell envelope"/>
    <property type="evidence" value="ECO:0007669"/>
    <property type="project" value="UniProtKB-SubCell"/>
</dbReference>
<dbReference type="Gene3D" id="2.40.30.170">
    <property type="match status" value="1"/>
</dbReference>
<gene>
    <name evidence="6" type="ORF">ENS64_18310</name>
</gene>
<evidence type="ECO:0000256" key="2">
    <source>
        <dbReference type="ARBA" id="ARBA00023054"/>
    </source>
</evidence>
<comment type="subcellular location">
    <subcellularLocation>
        <location evidence="1">Cell envelope</location>
    </subcellularLocation>
</comment>
<evidence type="ECO:0000259" key="4">
    <source>
        <dbReference type="Pfam" id="PF25881"/>
    </source>
</evidence>
<dbReference type="PRINTS" id="PR01490">
    <property type="entry name" value="RTXTOXIND"/>
</dbReference>
<dbReference type="EMBL" id="DSVQ01000019">
    <property type="protein sequence ID" value="HGT41205.1"/>
    <property type="molecule type" value="Genomic_DNA"/>
</dbReference>
<feature type="domain" description="YbhG-like alpha-helical hairpin" evidence="4">
    <location>
        <begin position="111"/>
        <end position="218"/>
    </location>
</feature>
<dbReference type="InterPro" id="IPR059052">
    <property type="entry name" value="HH_YbhG-like"/>
</dbReference>
<dbReference type="InterPro" id="IPR050465">
    <property type="entry name" value="UPF0194_transport"/>
</dbReference>
<evidence type="ECO:0000256" key="1">
    <source>
        <dbReference type="ARBA" id="ARBA00004196"/>
    </source>
</evidence>
<protein>
    <submittedName>
        <fullName evidence="6">HlyD family efflux transporter periplasmic adaptor subunit</fullName>
    </submittedName>
</protein>
<dbReference type="Pfam" id="PF25881">
    <property type="entry name" value="HH_YBHG"/>
    <property type="match status" value="1"/>
</dbReference>
<dbReference type="PANTHER" id="PTHR32347:SF23">
    <property type="entry name" value="BLL5650 PROTEIN"/>
    <property type="match status" value="1"/>
</dbReference>
<dbReference type="AlphaFoldDB" id="A0A7C4QSK0"/>
<dbReference type="SUPFAM" id="SSF111369">
    <property type="entry name" value="HlyD-like secretion proteins"/>
    <property type="match status" value="2"/>
</dbReference>
<evidence type="ECO:0000256" key="3">
    <source>
        <dbReference type="SAM" id="Coils"/>
    </source>
</evidence>
<dbReference type="InterPro" id="IPR058792">
    <property type="entry name" value="Beta-barrel_RND_2"/>
</dbReference>